<evidence type="ECO:0000256" key="6">
    <source>
        <dbReference type="ARBA" id="ARBA00023136"/>
    </source>
</evidence>
<dbReference type="Pfam" id="PF00001">
    <property type="entry name" value="7tm_1"/>
    <property type="match status" value="1"/>
</dbReference>
<sequence>ERALPPLSITILPPTHDPWLLYDGSPPSTATYASMNSTLKPLKALLALIVLVIIVVTIVGNALVCLAVVLVRKLKHPANFLIVSLAIADFLVGLLVMPLASVDLLFSKWPLGRSMCKLWTTADLTLCTASIVSLCAISVDRYLIITRPLRYAAARTTTRMLFYIAVVWIIAAIVSLSSHIISNLLDSETPENQICQVIQHFAYQIYATIISFYGPTVIMLVLYVQIWRAAKRIARNDHDQTIHIHSGLDKNGNDRIKLFSGSEKSSQIVKNEQRRYLHRPSAFFHAVKVPLIRHDDRNECKARKTLGVIMSVYIICWLPFFSLALLKSCLHLQVPYWLDVVTLWLGYSNSTLNPAIYCKYNKDFRVPFREMLACRCATLQNVMRQQSFTSRYGPPESNF</sequence>
<keyword evidence="13" id="KW-1185">Reference proteome</keyword>
<keyword evidence="4 11" id="KW-1133">Transmembrane helix</keyword>
<keyword evidence="5 10" id="KW-0297">G-protein coupled receptor</keyword>
<keyword evidence="6 11" id="KW-0472">Membrane</keyword>
<dbReference type="SMART" id="SM01381">
    <property type="entry name" value="7TM_GPCR_Srsx"/>
    <property type="match status" value="1"/>
</dbReference>
<evidence type="ECO:0000313" key="13">
    <source>
        <dbReference type="Proteomes" id="UP000025227"/>
    </source>
</evidence>
<feature type="transmembrane region" description="Helical" evidence="11">
    <location>
        <begin position="160"/>
        <end position="181"/>
    </location>
</feature>
<keyword evidence="2" id="KW-1003">Cell membrane</keyword>
<evidence type="ECO:0000256" key="2">
    <source>
        <dbReference type="ARBA" id="ARBA00022475"/>
    </source>
</evidence>
<evidence type="ECO:0000256" key="10">
    <source>
        <dbReference type="RuleBase" id="RU000688"/>
    </source>
</evidence>
<evidence type="ECO:0000256" key="4">
    <source>
        <dbReference type="ARBA" id="ARBA00022989"/>
    </source>
</evidence>
<dbReference type="PRINTS" id="PR00237">
    <property type="entry name" value="GPCRRHODOPSN"/>
</dbReference>
<evidence type="ECO:0000256" key="7">
    <source>
        <dbReference type="ARBA" id="ARBA00023157"/>
    </source>
</evidence>
<organism evidence="13 14">
    <name type="scientific">Haemonchus contortus</name>
    <name type="common">Barber pole worm</name>
    <dbReference type="NCBI Taxonomy" id="6289"/>
    <lineage>
        <taxon>Eukaryota</taxon>
        <taxon>Metazoa</taxon>
        <taxon>Ecdysozoa</taxon>
        <taxon>Nematoda</taxon>
        <taxon>Chromadorea</taxon>
        <taxon>Rhabditida</taxon>
        <taxon>Rhabditina</taxon>
        <taxon>Rhabditomorpha</taxon>
        <taxon>Strongyloidea</taxon>
        <taxon>Trichostrongylidae</taxon>
        <taxon>Haemonchus</taxon>
    </lineage>
</organism>
<dbReference type="GO" id="GO:0043410">
    <property type="term" value="P:positive regulation of MAPK cascade"/>
    <property type="evidence" value="ECO:0007669"/>
    <property type="project" value="TreeGrafter"/>
</dbReference>
<proteinExistence type="inferred from homology"/>
<evidence type="ECO:0000256" key="3">
    <source>
        <dbReference type="ARBA" id="ARBA00022692"/>
    </source>
</evidence>
<dbReference type="GO" id="GO:0005886">
    <property type="term" value="C:plasma membrane"/>
    <property type="evidence" value="ECO:0007669"/>
    <property type="project" value="UniProtKB-SubCell"/>
</dbReference>
<dbReference type="OMA" id="ECKARKT"/>
<evidence type="ECO:0000259" key="12">
    <source>
        <dbReference type="PROSITE" id="PS50262"/>
    </source>
</evidence>
<feature type="transmembrane region" description="Helical" evidence="11">
    <location>
        <begin position="201"/>
        <end position="224"/>
    </location>
</feature>
<dbReference type="CDD" id="cd15329">
    <property type="entry name" value="7tmA_5-HT7"/>
    <property type="match status" value="1"/>
</dbReference>
<dbReference type="GO" id="GO:0071880">
    <property type="term" value="P:adenylate cyclase-activating adrenergic receptor signaling pathway"/>
    <property type="evidence" value="ECO:0007669"/>
    <property type="project" value="TreeGrafter"/>
</dbReference>
<dbReference type="Proteomes" id="UP000025227">
    <property type="component" value="Unplaced"/>
</dbReference>
<dbReference type="InterPro" id="IPR017452">
    <property type="entry name" value="GPCR_Rhodpsn_7TM"/>
</dbReference>
<evidence type="ECO:0000256" key="1">
    <source>
        <dbReference type="ARBA" id="ARBA00004651"/>
    </source>
</evidence>
<keyword evidence="7" id="KW-1015">Disulfide bond</keyword>
<dbReference type="PANTHER" id="PTHR24248">
    <property type="entry name" value="ADRENERGIC RECEPTOR-RELATED G-PROTEIN COUPLED RECEPTOR"/>
    <property type="match status" value="1"/>
</dbReference>
<keyword evidence="9 10" id="KW-0807">Transducer</keyword>
<evidence type="ECO:0000256" key="8">
    <source>
        <dbReference type="ARBA" id="ARBA00023170"/>
    </source>
</evidence>
<dbReference type="PROSITE" id="PS00237">
    <property type="entry name" value="G_PROTEIN_RECEP_F1_1"/>
    <property type="match status" value="1"/>
</dbReference>
<dbReference type="Gene3D" id="1.20.1070.10">
    <property type="entry name" value="Rhodopsin 7-helix transmembrane proteins"/>
    <property type="match status" value="1"/>
</dbReference>
<evidence type="ECO:0000256" key="9">
    <source>
        <dbReference type="ARBA" id="ARBA00023224"/>
    </source>
</evidence>
<dbReference type="AlphaFoldDB" id="A0A7I4XVE6"/>
<dbReference type="FunFam" id="1.20.1070.10:FF:000542">
    <property type="entry name" value="SERotonin/octopamine receptor family"/>
    <property type="match status" value="1"/>
</dbReference>
<feature type="domain" description="G-protein coupled receptors family 1 profile" evidence="12">
    <location>
        <begin position="60"/>
        <end position="357"/>
    </location>
</feature>
<feature type="transmembrane region" description="Helical" evidence="11">
    <location>
        <begin position="306"/>
        <end position="326"/>
    </location>
</feature>
<evidence type="ECO:0000256" key="11">
    <source>
        <dbReference type="SAM" id="Phobius"/>
    </source>
</evidence>
<accession>A0A7I4XVE6</accession>
<feature type="transmembrane region" description="Helical" evidence="11">
    <location>
        <begin position="118"/>
        <end position="139"/>
    </location>
</feature>
<dbReference type="WBParaSite" id="HCON_00011320-00001">
    <property type="protein sequence ID" value="HCON_00011320-00001"/>
    <property type="gene ID" value="HCON_00011320"/>
</dbReference>
<dbReference type="InterPro" id="IPR000276">
    <property type="entry name" value="GPCR_Rhodpsn"/>
</dbReference>
<evidence type="ECO:0000256" key="5">
    <source>
        <dbReference type="ARBA" id="ARBA00023040"/>
    </source>
</evidence>
<protein>
    <submittedName>
        <fullName evidence="14">G_PROTEIN_RECEP_F1_2 domain-containing protein</fullName>
    </submittedName>
</protein>
<evidence type="ECO:0000313" key="14">
    <source>
        <dbReference type="WBParaSite" id="HCON_00011320-00001"/>
    </source>
</evidence>
<dbReference type="SUPFAM" id="SSF81321">
    <property type="entry name" value="Family A G protein-coupled receptor-like"/>
    <property type="match status" value="1"/>
</dbReference>
<keyword evidence="3 10" id="KW-0812">Transmembrane</keyword>
<dbReference type="PANTHER" id="PTHR24248:SF199">
    <property type="entry name" value="IP13425P-RELATED"/>
    <property type="match status" value="1"/>
</dbReference>
<comment type="subcellular location">
    <subcellularLocation>
        <location evidence="1">Cell membrane</location>
        <topology evidence="1">Multi-pass membrane protein</topology>
    </subcellularLocation>
</comment>
<keyword evidence="8 10" id="KW-0675">Receptor</keyword>
<feature type="transmembrane region" description="Helical" evidence="11">
    <location>
        <begin position="78"/>
        <end position="98"/>
    </location>
</feature>
<feature type="transmembrane region" description="Helical" evidence="11">
    <location>
        <begin position="44"/>
        <end position="71"/>
    </location>
</feature>
<dbReference type="GO" id="GO:0004993">
    <property type="term" value="F:G protein-coupled serotonin receptor activity"/>
    <property type="evidence" value="ECO:0007669"/>
    <property type="project" value="UniProtKB-ARBA"/>
</dbReference>
<dbReference type="PROSITE" id="PS50262">
    <property type="entry name" value="G_PROTEIN_RECEP_F1_2"/>
    <property type="match status" value="1"/>
</dbReference>
<name>A0A7I4XVE6_HAECO</name>
<comment type="similarity">
    <text evidence="10">Belongs to the G-protein coupled receptor 1 family.</text>
</comment>
<reference evidence="14" key="1">
    <citation type="submission" date="2020-12" db="UniProtKB">
        <authorList>
            <consortium name="WormBaseParasite"/>
        </authorList>
    </citation>
    <scope>IDENTIFICATION</scope>
    <source>
        <strain evidence="14">MHco3</strain>
    </source>
</reference>
<dbReference type="OrthoDB" id="5951059at2759"/>